<feature type="region of interest" description="Disordered" evidence="1">
    <location>
        <begin position="1"/>
        <end position="20"/>
    </location>
</feature>
<evidence type="ECO:0000256" key="1">
    <source>
        <dbReference type="SAM" id="MobiDB-lite"/>
    </source>
</evidence>
<dbReference type="InterPro" id="IPR050302">
    <property type="entry name" value="Rab_GAP_TBC_domain"/>
</dbReference>
<dbReference type="PANTHER" id="PTHR47219:SF9">
    <property type="entry name" value="GTPASE ACTIVATING PROTEIN AND CENTROSOME-ASSOCIATED, ISOFORM B"/>
    <property type="match status" value="1"/>
</dbReference>
<dbReference type="AlphaFoldDB" id="A0AAU9ISL5"/>
<dbReference type="SUPFAM" id="SSF47923">
    <property type="entry name" value="Ypt/Rab-GAP domain of gyp1p"/>
    <property type="match status" value="2"/>
</dbReference>
<dbReference type="EMBL" id="CAJZBQ010000004">
    <property type="protein sequence ID" value="CAG9311288.1"/>
    <property type="molecule type" value="Genomic_DNA"/>
</dbReference>
<dbReference type="Gene3D" id="2.30.29.30">
    <property type="entry name" value="Pleckstrin-homology domain (PH domain)/Phosphotyrosine-binding domain (PTB)"/>
    <property type="match status" value="1"/>
</dbReference>
<dbReference type="SMART" id="SM00164">
    <property type="entry name" value="TBC"/>
    <property type="match status" value="1"/>
</dbReference>
<dbReference type="PANTHER" id="PTHR47219">
    <property type="entry name" value="RAB GTPASE-ACTIVATING PROTEIN 1-LIKE"/>
    <property type="match status" value="1"/>
</dbReference>
<sequence length="578" mass="67595">METNSKIETSFSSNSSPYSLHTSRFPNESEYIHENLQITKEMLKVLLSSHYFIKYQNNGHRSVKRVFFNASLQKLTLEKDKMNSKFIFTSDILTFENGFSDQLSSVLARNEFSHKVYGFKLVTRKRILELSCSSEEERKVWILCANQLVRIVGDWSSNNGLRKYWDTLALNSQYQKEINIMQTIVANMKIEMGKLQHEFGLNKNGIVEGVLSETILKVEMNNHKDDEMAVIDQIKLLDAGTIIFHKERSVLNNSLKRNDRNNSNQLIEREFYLLYGKLLNDHMKDVAIIWKNILDYMCFKDLLSIMKINHFFRNQVKKKLKVKLDWHKLASAGLEPRVISWKLISKYFYNMKPIKLGYNLHPEMIEEIQKDVYRGMLDKSSEIEEVLVALCALNPDIGYCQGMQIVTHFLIGLIHNSHEVLGILLMLIKPPFFLGELWKDGFPRLRLAIFQLEFLLKLKLPELLSHFENIDINLDVIIAPWMLTVFTHFITQQNAPIKIVQSIWDFFLIRGWPALIMFCLSLFHLSYDVVIGASLEDTLDFFTNSIPFDKITENLSRFEVDISLLDELEKLYYLKLKQ</sequence>
<comment type="caution">
    <text evidence="3">The sequence shown here is derived from an EMBL/GenBank/DDBJ whole genome shotgun (WGS) entry which is preliminary data.</text>
</comment>
<name>A0AAU9ISL5_9CILI</name>
<dbReference type="InterPro" id="IPR035969">
    <property type="entry name" value="Rab-GAP_TBC_sf"/>
</dbReference>
<dbReference type="InterPro" id="IPR011993">
    <property type="entry name" value="PH-like_dom_sf"/>
</dbReference>
<dbReference type="InterPro" id="IPR000195">
    <property type="entry name" value="Rab-GAP-TBC_dom"/>
</dbReference>
<reference evidence="3" key="1">
    <citation type="submission" date="2021-09" db="EMBL/GenBank/DDBJ databases">
        <authorList>
            <consortium name="AG Swart"/>
            <person name="Singh M."/>
            <person name="Singh A."/>
            <person name="Seah K."/>
            <person name="Emmerich C."/>
        </authorList>
    </citation>
    <scope>NUCLEOTIDE SEQUENCE</scope>
    <source>
        <strain evidence="3">ATCC30299</strain>
    </source>
</reference>
<gene>
    <name evidence="3" type="ORF">BSTOLATCC_MIC3579</name>
</gene>
<evidence type="ECO:0000259" key="2">
    <source>
        <dbReference type="PROSITE" id="PS50086"/>
    </source>
</evidence>
<keyword evidence="4" id="KW-1185">Reference proteome</keyword>
<organism evidence="3 4">
    <name type="scientific">Blepharisma stoltei</name>
    <dbReference type="NCBI Taxonomy" id="1481888"/>
    <lineage>
        <taxon>Eukaryota</taxon>
        <taxon>Sar</taxon>
        <taxon>Alveolata</taxon>
        <taxon>Ciliophora</taxon>
        <taxon>Postciliodesmatophora</taxon>
        <taxon>Heterotrichea</taxon>
        <taxon>Heterotrichida</taxon>
        <taxon>Blepharismidae</taxon>
        <taxon>Blepharisma</taxon>
    </lineage>
</organism>
<evidence type="ECO:0000313" key="3">
    <source>
        <dbReference type="EMBL" id="CAG9311288.1"/>
    </source>
</evidence>
<dbReference type="GO" id="GO:0031267">
    <property type="term" value="F:small GTPase binding"/>
    <property type="evidence" value="ECO:0007669"/>
    <property type="project" value="TreeGrafter"/>
</dbReference>
<dbReference type="PROSITE" id="PS50086">
    <property type="entry name" value="TBC_RABGAP"/>
    <property type="match status" value="1"/>
</dbReference>
<evidence type="ECO:0000313" key="4">
    <source>
        <dbReference type="Proteomes" id="UP001162131"/>
    </source>
</evidence>
<dbReference type="GO" id="GO:0005096">
    <property type="term" value="F:GTPase activator activity"/>
    <property type="evidence" value="ECO:0007669"/>
    <property type="project" value="TreeGrafter"/>
</dbReference>
<dbReference type="Proteomes" id="UP001162131">
    <property type="component" value="Unassembled WGS sequence"/>
</dbReference>
<proteinExistence type="predicted"/>
<feature type="domain" description="Rab-GAP TBC" evidence="2">
    <location>
        <begin position="280"/>
        <end position="511"/>
    </location>
</feature>
<dbReference type="Pfam" id="PF00566">
    <property type="entry name" value="RabGAP-TBC"/>
    <property type="match status" value="1"/>
</dbReference>
<dbReference type="Gene3D" id="1.10.8.270">
    <property type="entry name" value="putative rabgap domain of human tbc1 domain family member 14 like domains"/>
    <property type="match status" value="1"/>
</dbReference>
<protein>
    <recommendedName>
        <fullName evidence="2">Rab-GAP TBC domain-containing protein</fullName>
    </recommendedName>
</protein>
<dbReference type="SUPFAM" id="SSF50729">
    <property type="entry name" value="PH domain-like"/>
    <property type="match status" value="1"/>
</dbReference>
<accession>A0AAU9ISL5</accession>
<dbReference type="Gene3D" id="1.10.472.80">
    <property type="entry name" value="Ypt/Rab-GAP domain of gyp1p, domain 3"/>
    <property type="match status" value="1"/>
</dbReference>